<accession>A0A371HK40</accession>
<evidence type="ECO:0000256" key="1">
    <source>
        <dbReference type="SAM" id="Phobius"/>
    </source>
</evidence>
<dbReference type="AlphaFoldDB" id="A0A371HK40"/>
<keyword evidence="1" id="KW-0812">Transmembrane</keyword>
<dbReference type="OrthoDB" id="1645289at2759"/>
<sequence length="105" mass="12616">MLTYKRLNKLRCVDLRKITFGYIFPLFVITISTMEVEFVACLEATIQVLWLQNFTLGFGIVDNIMRLLNNYCDKYAIVLFSKYNCTRKHNKRFKLCFFKTYLQIF</sequence>
<dbReference type="Proteomes" id="UP000257109">
    <property type="component" value="Unassembled WGS sequence"/>
</dbReference>
<protein>
    <submittedName>
        <fullName evidence="2">Uncharacterized protein</fullName>
    </submittedName>
</protein>
<gene>
    <name evidence="2" type="ORF">CR513_13349</name>
</gene>
<comment type="caution">
    <text evidence="2">The sequence shown here is derived from an EMBL/GenBank/DDBJ whole genome shotgun (WGS) entry which is preliminary data.</text>
</comment>
<feature type="non-terminal residue" evidence="2">
    <location>
        <position position="1"/>
    </location>
</feature>
<organism evidence="2 3">
    <name type="scientific">Mucuna pruriens</name>
    <name type="common">Velvet bean</name>
    <name type="synonym">Dolichos pruriens</name>
    <dbReference type="NCBI Taxonomy" id="157652"/>
    <lineage>
        <taxon>Eukaryota</taxon>
        <taxon>Viridiplantae</taxon>
        <taxon>Streptophyta</taxon>
        <taxon>Embryophyta</taxon>
        <taxon>Tracheophyta</taxon>
        <taxon>Spermatophyta</taxon>
        <taxon>Magnoliopsida</taxon>
        <taxon>eudicotyledons</taxon>
        <taxon>Gunneridae</taxon>
        <taxon>Pentapetalae</taxon>
        <taxon>rosids</taxon>
        <taxon>fabids</taxon>
        <taxon>Fabales</taxon>
        <taxon>Fabaceae</taxon>
        <taxon>Papilionoideae</taxon>
        <taxon>50 kb inversion clade</taxon>
        <taxon>NPAAA clade</taxon>
        <taxon>indigoferoid/millettioid clade</taxon>
        <taxon>Phaseoleae</taxon>
        <taxon>Mucuna</taxon>
    </lineage>
</organism>
<name>A0A371HK40_MUCPR</name>
<feature type="transmembrane region" description="Helical" evidence="1">
    <location>
        <begin position="46"/>
        <end position="65"/>
    </location>
</feature>
<keyword evidence="3" id="KW-1185">Reference proteome</keyword>
<reference evidence="2" key="1">
    <citation type="submission" date="2018-05" db="EMBL/GenBank/DDBJ databases">
        <title>Draft genome of Mucuna pruriens seed.</title>
        <authorList>
            <person name="Nnadi N.E."/>
            <person name="Vos R."/>
            <person name="Hasami M.H."/>
            <person name="Devisetty U.K."/>
            <person name="Aguiy J.C."/>
        </authorList>
    </citation>
    <scope>NUCLEOTIDE SEQUENCE [LARGE SCALE GENOMIC DNA]</scope>
    <source>
        <strain evidence="2">JCA_2017</strain>
    </source>
</reference>
<evidence type="ECO:0000313" key="3">
    <source>
        <dbReference type="Proteomes" id="UP000257109"/>
    </source>
</evidence>
<dbReference type="EMBL" id="QJKJ01002383">
    <property type="protein sequence ID" value="RDY03114.1"/>
    <property type="molecule type" value="Genomic_DNA"/>
</dbReference>
<proteinExistence type="predicted"/>
<keyword evidence="1" id="KW-1133">Transmembrane helix</keyword>
<feature type="transmembrane region" description="Helical" evidence="1">
    <location>
        <begin position="20"/>
        <end position="40"/>
    </location>
</feature>
<keyword evidence="1" id="KW-0472">Membrane</keyword>
<evidence type="ECO:0000313" key="2">
    <source>
        <dbReference type="EMBL" id="RDY03114.1"/>
    </source>
</evidence>